<feature type="compositionally biased region" description="Polar residues" evidence="1">
    <location>
        <begin position="563"/>
        <end position="586"/>
    </location>
</feature>
<feature type="compositionally biased region" description="Basic and acidic residues" evidence="1">
    <location>
        <begin position="893"/>
        <end position="912"/>
    </location>
</feature>
<keyword evidence="3" id="KW-1185">Reference proteome</keyword>
<feature type="compositionally biased region" description="Polar residues" evidence="1">
    <location>
        <begin position="945"/>
        <end position="958"/>
    </location>
</feature>
<feature type="compositionally biased region" description="Basic and acidic residues" evidence="1">
    <location>
        <begin position="498"/>
        <end position="508"/>
    </location>
</feature>
<feature type="compositionally biased region" description="Polar residues" evidence="1">
    <location>
        <begin position="914"/>
        <end position="928"/>
    </location>
</feature>
<accession>A0A6G1LA75</accession>
<dbReference type="Proteomes" id="UP000799436">
    <property type="component" value="Unassembled WGS sequence"/>
</dbReference>
<protein>
    <submittedName>
        <fullName evidence="2">Uncharacterized protein</fullName>
    </submittedName>
</protein>
<feature type="compositionally biased region" description="Basic and acidic residues" evidence="1">
    <location>
        <begin position="452"/>
        <end position="486"/>
    </location>
</feature>
<feature type="compositionally biased region" description="Basic and acidic residues" evidence="1">
    <location>
        <begin position="1064"/>
        <end position="1075"/>
    </location>
</feature>
<dbReference type="EMBL" id="ML995833">
    <property type="protein sequence ID" value="KAF2769540.1"/>
    <property type="molecule type" value="Genomic_DNA"/>
</dbReference>
<feature type="compositionally biased region" description="Basic and acidic residues" evidence="1">
    <location>
        <begin position="634"/>
        <end position="678"/>
    </location>
</feature>
<name>A0A6G1LA75_9PEZI</name>
<organism evidence="2 3">
    <name type="scientific">Teratosphaeria nubilosa</name>
    <dbReference type="NCBI Taxonomy" id="161662"/>
    <lineage>
        <taxon>Eukaryota</taxon>
        <taxon>Fungi</taxon>
        <taxon>Dikarya</taxon>
        <taxon>Ascomycota</taxon>
        <taxon>Pezizomycotina</taxon>
        <taxon>Dothideomycetes</taxon>
        <taxon>Dothideomycetidae</taxon>
        <taxon>Mycosphaerellales</taxon>
        <taxon>Teratosphaeriaceae</taxon>
        <taxon>Teratosphaeria</taxon>
    </lineage>
</organism>
<feature type="compositionally biased region" description="Polar residues" evidence="1">
    <location>
        <begin position="824"/>
        <end position="838"/>
    </location>
</feature>
<feature type="compositionally biased region" description="Polar residues" evidence="1">
    <location>
        <begin position="694"/>
        <end position="706"/>
    </location>
</feature>
<feature type="region of interest" description="Disordered" evidence="1">
    <location>
        <begin position="560"/>
        <end position="844"/>
    </location>
</feature>
<feature type="compositionally biased region" description="Polar residues" evidence="1">
    <location>
        <begin position="777"/>
        <end position="791"/>
    </location>
</feature>
<proteinExistence type="predicted"/>
<reference evidence="2" key="1">
    <citation type="journal article" date="2020" name="Stud. Mycol.">
        <title>101 Dothideomycetes genomes: a test case for predicting lifestyles and emergence of pathogens.</title>
        <authorList>
            <person name="Haridas S."/>
            <person name="Albert R."/>
            <person name="Binder M."/>
            <person name="Bloem J."/>
            <person name="Labutti K."/>
            <person name="Salamov A."/>
            <person name="Andreopoulos B."/>
            <person name="Baker S."/>
            <person name="Barry K."/>
            <person name="Bills G."/>
            <person name="Bluhm B."/>
            <person name="Cannon C."/>
            <person name="Castanera R."/>
            <person name="Culley D."/>
            <person name="Daum C."/>
            <person name="Ezra D."/>
            <person name="Gonzalez J."/>
            <person name="Henrissat B."/>
            <person name="Kuo A."/>
            <person name="Liang C."/>
            <person name="Lipzen A."/>
            <person name="Lutzoni F."/>
            <person name="Magnuson J."/>
            <person name="Mondo S."/>
            <person name="Nolan M."/>
            <person name="Ohm R."/>
            <person name="Pangilinan J."/>
            <person name="Park H.-J."/>
            <person name="Ramirez L."/>
            <person name="Alfaro M."/>
            <person name="Sun H."/>
            <person name="Tritt A."/>
            <person name="Yoshinaga Y."/>
            <person name="Zwiers L.-H."/>
            <person name="Turgeon B."/>
            <person name="Goodwin S."/>
            <person name="Spatafora J."/>
            <person name="Crous P."/>
            <person name="Grigoriev I."/>
        </authorList>
    </citation>
    <scope>NUCLEOTIDE SEQUENCE</scope>
    <source>
        <strain evidence="2">CBS 116005</strain>
    </source>
</reference>
<evidence type="ECO:0000313" key="3">
    <source>
        <dbReference type="Proteomes" id="UP000799436"/>
    </source>
</evidence>
<evidence type="ECO:0000256" key="1">
    <source>
        <dbReference type="SAM" id="MobiDB-lite"/>
    </source>
</evidence>
<dbReference type="AlphaFoldDB" id="A0A6G1LA75"/>
<feature type="region of interest" description="Disordered" evidence="1">
    <location>
        <begin position="1029"/>
        <end position="1107"/>
    </location>
</feature>
<feature type="region of interest" description="Disordered" evidence="1">
    <location>
        <begin position="885"/>
        <end position="1017"/>
    </location>
</feature>
<feature type="compositionally biased region" description="Basic and acidic residues" evidence="1">
    <location>
        <begin position="520"/>
        <end position="548"/>
    </location>
</feature>
<gene>
    <name evidence="2" type="ORF">EJ03DRAFT_94119</name>
</gene>
<feature type="region of interest" description="Disordered" evidence="1">
    <location>
        <begin position="250"/>
        <end position="278"/>
    </location>
</feature>
<feature type="compositionally biased region" description="Basic residues" evidence="1">
    <location>
        <begin position="1031"/>
        <end position="1041"/>
    </location>
</feature>
<feature type="region of interest" description="Disordered" evidence="1">
    <location>
        <begin position="452"/>
        <end position="548"/>
    </location>
</feature>
<evidence type="ECO:0000313" key="2">
    <source>
        <dbReference type="EMBL" id="KAF2769540.1"/>
    </source>
</evidence>
<feature type="compositionally biased region" description="Polar residues" evidence="1">
    <location>
        <begin position="732"/>
        <end position="742"/>
    </location>
</feature>
<dbReference type="OrthoDB" id="3642901at2759"/>
<sequence>MAPAPTTSAFIPPPPLPEYYQKTPKVIVTVKTPEKEEAASRTQSAKTDMQALVVKTKTTPKEKPSKQDITTTHTKAQIGIPTVGDAIDARMLTPPMTKFDVPPLAVYHICRICLRPRSNRYHREHPIPVNGVPPPPGICRRCRVKKVEEKGVVEEDVVEVVKLRDERPGCPNLFHGGESNEMRVGLRAFILDPDVVSAETASRRRDREVLRKLERGERLHKVQEVHEESSEDEEETRRIRYRHVYVRERSVSANPQPAAADVDEAPLPKPKTSASSTAQDAIDAVSLLSQEPVMTTATAAAASMQVQPTDTQQALTTTQAPPTIEVIDADTVNVKTGRAVSSKASSSASYPVSRSETKASVHIMESSQPRFTESDIRRLAREEVVKFRHAERKLEAHPDAYAHGRLVPVARRIEKSRDVKEPRPWEEVEIRVVNQSESGQKVSLQAAHAGFIDRDVNSEHVSQRSKRSTADNRSGEHTSTRDKPSSEPKSQPQHSHTGRRDFAYEADSHTYSASRGLKMGSERVTERSASQHEAPYRHSGAEGQIHKGREVLVEYERVYRPGSKSNKSPQALQETKQSFRGDSSGLNIPGPTTGFSSKPLPPESDPPVSVKMREVLSWDPTQRFEAGDPWQEPPIKHNVKEVIQEVEQPRLTRSRTDSRVSERVREPTDGADREERATSVRSSRYSESGYLDGNSATKTASRQTSRVAEDAKVMDDEDSGGGGARKPASGRLTPSQKSQTRASFRDREEVEDDKTMWPGSSSSRSGLDQGEGDGNAAWTQVSVASRQSGNESFAAIQSRPRAFDRRMAAVRQQEAGSREVAASASEQPTRPGTQQLRDSQPLRDDEYICVRRVTRPLNDDEERVSHDDLPAKHRTYVDRFFRESFEPIGNGPTRKDGRPTDHWIEMEERLESGKNAQGRSLPAQQHTSVARLKDEDSRMSKKSVRQASSAEVQPSRAQQQRRHYRRETKGSPSSTSTRVRFASKVEVSPTPPGSDASSTQFRIIGPRGASKKLVDGESGEDLIAEYENRGRTRVRRDRRHHEPIEEEGSEYYYEKKQSATPDAPQRKDAINRWDGVDDSQYQPRKSRPLHRALSESPSRERLTETFGGSAKTIELAGAYEHREPWHATVETIEREGSGRW</sequence>